<evidence type="ECO:0000313" key="4">
    <source>
        <dbReference type="Proteomes" id="UP000386847"/>
    </source>
</evidence>
<organism evidence="3 4">
    <name type="scientific">Raineyella fluvialis</name>
    <dbReference type="NCBI Taxonomy" id="2662261"/>
    <lineage>
        <taxon>Bacteria</taxon>
        <taxon>Bacillati</taxon>
        <taxon>Actinomycetota</taxon>
        <taxon>Actinomycetes</taxon>
        <taxon>Propionibacteriales</taxon>
        <taxon>Propionibacteriaceae</taxon>
        <taxon>Raineyella</taxon>
    </lineage>
</organism>
<dbReference type="Proteomes" id="UP000386847">
    <property type="component" value="Chromosome"/>
</dbReference>
<evidence type="ECO:0000256" key="1">
    <source>
        <dbReference type="SAM" id="MobiDB-lite"/>
    </source>
</evidence>
<keyword evidence="2" id="KW-0812">Transmembrane</keyword>
<dbReference type="AlphaFoldDB" id="A0A5Q2FGF2"/>
<feature type="region of interest" description="Disordered" evidence="1">
    <location>
        <begin position="106"/>
        <end position="169"/>
    </location>
</feature>
<gene>
    <name evidence="3" type="ORF">Rai3103_16020</name>
</gene>
<accession>A0A5Q2FGF2</accession>
<feature type="transmembrane region" description="Helical" evidence="2">
    <location>
        <begin position="6"/>
        <end position="26"/>
    </location>
</feature>
<feature type="compositionally biased region" description="Basic and acidic residues" evidence="1">
    <location>
        <begin position="106"/>
        <end position="118"/>
    </location>
</feature>
<evidence type="ECO:0008006" key="5">
    <source>
        <dbReference type="Google" id="ProtNLM"/>
    </source>
</evidence>
<dbReference type="KEGG" id="rain:Rai3103_16020"/>
<name>A0A5Q2FGF2_9ACTN</name>
<protein>
    <recommendedName>
        <fullName evidence="5">Cellulose synthase</fullName>
    </recommendedName>
</protein>
<dbReference type="RefSeq" id="WP_153573406.1">
    <property type="nucleotide sequence ID" value="NZ_CP045725.1"/>
</dbReference>
<dbReference type="EMBL" id="CP045725">
    <property type="protein sequence ID" value="QGF24877.1"/>
    <property type="molecule type" value="Genomic_DNA"/>
</dbReference>
<reference evidence="3 4" key="1">
    <citation type="submission" date="2019-10" db="EMBL/GenBank/DDBJ databases">
        <title>Genomic analysis of Raineyella sp. CBA3103.</title>
        <authorList>
            <person name="Roh S.W."/>
        </authorList>
    </citation>
    <scope>NUCLEOTIDE SEQUENCE [LARGE SCALE GENOMIC DNA]</scope>
    <source>
        <strain evidence="3 4">CBA3103</strain>
    </source>
</reference>
<keyword evidence="2" id="KW-1133">Transmembrane helix</keyword>
<evidence type="ECO:0000256" key="2">
    <source>
        <dbReference type="SAM" id="Phobius"/>
    </source>
</evidence>
<sequence>MNPSNVLLVATLALALIGLVFALVSWRAGYGAGRVLEGFGLVALSAGLFLSGLMQLAYDLVSALISWGLALVWTPLVASGISALGLAIVLWLIAGALNRRGIGVRTKEDKRARREERRARRSGQGQVTPRTGAGQVTKPNDPAATRTTAAKQPAAKGSGTAGSGDEFDEIDDILRKHGIN</sequence>
<feature type="transmembrane region" description="Helical" evidence="2">
    <location>
        <begin position="38"/>
        <end position="58"/>
    </location>
</feature>
<evidence type="ECO:0000313" key="3">
    <source>
        <dbReference type="EMBL" id="QGF24877.1"/>
    </source>
</evidence>
<keyword evidence="4" id="KW-1185">Reference proteome</keyword>
<proteinExistence type="predicted"/>
<feature type="transmembrane region" description="Helical" evidence="2">
    <location>
        <begin position="64"/>
        <end position="97"/>
    </location>
</feature>
<keyword evidence="2" id="KW-0472">Membrane</keyword>